<reference evidence="2 3" key="1">
    <citation type="journal article" date="2019" name="Nat. Ecol. Evol.">
        <title>Megaphylogeny resolves global patterns of mushroom evolution.</title>
        <authorList>
            <person name="Varga T."/>
            <person name="Krizsan K."/>
            <person name="Foldi C."/>
            <person name="Dima B."/>
            <person name="Sanchez-Garcia M."/>
            <person name="Sanchez-Ramirez S."/>
            <person name="Szollosi G.J."/>
            <person name="Szarkandi J.G."/>
            <person name="Papp V."/>
            <person name="Albert L."/>
            <person name="Andreopoulos W."/>
            <person name="Angelini C."/>
            <person name="Antonin V."/>
            <person name="Barry K.W."/>
            <person name="Bougher N.L."/>
            <person name="Buchanan P."/>
            <person name="Buyck B."/>
            <person name="Bense V."/>
            <person name="Catcheside P."/>
            <person name="Chovatia M."/>
            <person name="Cooper J."/>
            <person name="Damon W."/>
            <person name="Desjardin D."/>
            <person name="Finy P."/>
            <person name="Geml J."/>
            <person name="Haridas S."/>
            <person name="Hughes K."/>
            <person name="Justo A."/>
            <person name="Karasinski D."/>
            <person name="Kautmanova I."/>
            <person name="Kiss B."/>
            <person name="Kocsube S."/>
            <person name="Kotiranta H."/>
            <person name="LaButti K.M."/>
            <person name="Lechner B.E."/>
            <person name="Liimatainen K."/>
            <person name="Lipzen A."/>
            <person name="Lukacs Z."/>
            <person name="Mihaltcheva S."/>
            <person name="Morgado L.N."/>
            <person name="Niskanen T."/>
            <person name="Noordeloos M.E."/>
            <person name="Ohm R.A."/>
            <person name="Ortiz-Santana B."/>
            <person name="Ovrebo C."/>
            <person name="Racz N."/>
            <person name="Riley R."/>
            <person name="Savchenko A."/>
            <person name="Shiryaev A."/>
            <person name="Soop K."/>
            <person name="Spirin V."/>
            <person name="Szebenyi C."/>
            <person name="Tomsovsky M."/>
            <person name="Tulloss R.E."/>
            <person name="Uehling J."/>
            <person name="Grigoriev I.V."/>
            <person name="Vagvolgyi C."/>
            <person name="Papp T."/>
            <person name="Martin F.M."/>
            <person name="Miettinen O."/>
            <person name="Hibbett D.S."/>
            <person name="Nagy L.G."/>
        </authorList>
    </citation>
    <scope>NUCLEOTIDE SEQUENCE [LARGE SCALE GENOMIC DNA]</scope>
    <source>
        <strain evidence="2 3">OMC1185</strain>
    </source>
</reference>
<dbReference type="EMBL" id="ML213512">
    <property type="protein sequence ID" value="TFK51161.1"/>
    <property type="molecule type" value="Genomic_DNA"/>
</dbReference>
<accession>A0A5C3NBC8</accession>
<evidence type="ECO:0000256" key="1">
    <source>
        <dbReference type="SAM" id="MobiDB-lite"/>
    </source>
</evidence>
<dbReference type="Proteomes" id="UP000305948">
    <property type="component" value="Unassembled WGS sequence"/>
</dbReference>
<name>A0A5C3NBC8_9AGAM</name>
<evidence type="ECO:0000313" key="2">
    <source>
        <dbReference type="EMBL" id="TFK51161.1"/>
    </source>
</evidence>
<feature type="compositionally biased region" description="Polar residues" evidence="1">
    <location>
        <begin position="215"/>
        <end position="224"/>
    </location>
</feature>
<sequence>MSPSMLFFLSLPISHGSVDFYRLNITDVVEASLHVHWDTYGTFCFVPAEANVVTMLKALRQSNQDWEDVVRLNPSLNHLPSRCNSRALQQTHVARRRPASLCHAPRMPATPHRAEPNLPSARAAASDMDLLDPLLAASPPHEPLPPFPASDIRDSLLNPAISSLAMVINAHSKLEVFMRDHGAAAAPRIQRYAQLMSDLVTEIFFVPEGMGSVAGHTNRTTGQSPGAGHEHGGTNPHGRKQETPGPADTDSADAPEPPAEDGLTDTELRLVEAQALLPRNARMRR</sequence>
<keyword evidence="3" id="KW-1185">Reference proteome</keyword>
<gene>
    <name evidence="2" type="ORF">OE88DRAFT_1808638</name>
</gene>
<organism evidence="2 3">
    <name type="scientific">Heliocybe sulcata</name>
    <dbReference type="NCBI Taxonomy" id="5364"/>
    <lineage>
        <taxon>Eukaryota</taxon>
        <taxon>Fungi</taxon>
        <taxon>Dikarya</taxon>
        <taxon>Basidiomycota</taxon>
        <taxon>Agaricomycotina</taxon>
        <taxon>Agaricomycetes</taxon>
        <taxon>Gloeophyllales</taxon>
        <taxon>Gloeophyllaceae</taxon>
        <taxon>Heliocybe</taxon>
    </lineage>
</organism>
<dbReference type="AlphaFoldDB" id="A0A5C3NBC8"/>
<feature type="region of interest" description="Disordered" evidence="1">
    <location>
        <begin position="214"/>
        <end position="266"/>
    </location>
</feature>
<protein>
    <submittedName>
        <fullName evidence="2">Uncharacterized protein</fullName>
    </submittedName>
</protein>
<dbReference type="OrthoDB" id="3060654at2759"/>
<feature type="compositionally biased region" description="Acidic residues" evidence="1">
    <location>
        <begin position="250"/>
        <end position="264"/>
    </location>
</feature>
<evidence type="ECO:0000313" key="3">
    <source>
        <dbReference type="Proteomes" id="UP000305948"/>
    </source>
</evidence>
<proteinExistence type="predicted"/>